<evidence type="ECO:0000256" key="7">
    <source>
        <dbReference type="ARBA" id="ARBA00022827"/>
    </source>
</evidence>
<name>A0A9X2WNA7_9GAMM</name>
<evidence type="ECO:0000256" key="10">
    <source>
        <dbReference type="HAMAP-Rule" id="MF_01102"/>
    </source>
</evidence>
<comment type="subcellular location">
    <subcellularLocation>
        <location evidence="10">Cytoplasm</location>
    </subcellularLocation>
</comment>
<dbReference type="GO" id="GO:0004808">
    <property type="term" value="F:tRNA (5-methylaminomethyl-2-thiouridylate)(34)-methyltransferase activity"/>
    <property type="evidence" value="ECO:0007669"/>
    <property type="project" value="UniProtKB-EC"/>
</dbReference>
<evidence type="ECO:0000256" key="9">
    <source>
        <dbReference type="ARBA" id="ARBA00023268"/>
    </source>
</evidence>
<dbReference type="GO" id="GO:0050660">
    <property type="term" value="F:flavin adenine dinucleotide binding"/>
    <property type="evidence" value="ECO:0007669"/>
    <property type="project" value="UniProtKB-UniRule"/>
</dbReference>
<evidence type="ECO:0000256" key="3">
    <source>
        <dbReference type="ARBA" id="ARBA00022630"/>
    </source>
</evidence>
<dbReference type="AlphaFoldDB" id="A0A9X2WNA7"/>
<feature type="region of interest" description="FAD-dependent cmnm(5)s(2)U34 oxidoreductase" evidence="10">
    <location>
        <begin position="255"/>
        <end position="664"/>
    </location>
</feature>
<dbReference type="NCBIfam" id="TIGR03197">
    <property type="entry name" value="MnmC_Cterm"/>
    <property type="match status" value="1"/>
</dbReference>
<dbReference type="GO" id="GO:0016645">
    <property type="term" value="F:oxidoreductase activity, acting on the CH-NH group of donors"/>
    <property type="evidence" value="ECO:0007669"/>
    <property type="project" value="InterPro"/>
</dbReference>
<keyword evidence="2 10" id="KW-0489">Methyltransferase</keyword>
<reference evidence="12" key="1">
    <citation type="journal article" date="2023" name="Int. J. Syst. Evol. Microbiol.">
        <title>&lt;i&gt;Shewanella septentrionalis&lt;/i&gt; sp. nov. and &lt;i&gt;Shewanella holmiensis&lt;/i&gt; sp. nov., isolated from Baltic Sea water and sediments.</title>
        <authorList>
            <person name="Martin-Rodriguez A.J."/>
            <person name="Thorell K."/>
            <person name="Joffre E."/>
            <person name="Jensie-Markopoulos S."/>
            <person name="Moore E.R.B."/>
            <person name="Sjoling A."/>
        </authorList>
    </citation>
    <scope>NUCLEOTIDE SEQUENCE</scope>
    <source>
        <strain evidence="12">SP1S2-7</strain>
    </source>
</reference>
<dbReference type="EC" id="2.1.1.61" evidence="10"/>
<evidence type="ECO:0000256" key="6">
    <source>
        <dbReference type="ARBA" id="ARBA00022694"/>
    </source>
</evidence>
<accession>A0A9X2WNA7</accession>
<dbReference type="Gene3D" id="3.50.50.60">
    <property type="entry name" value="FAD/NAD(P)-binding domain"/>
    <property type="match status" value="1"/>
</dbReference>
<keyword evidence="4 10" id="KW-0808">Transferase</keyword>
<keyword evidence="5 10" id="KW-0949">S-adenosyl-L-methionine</keyword>
<comment type="similarity">
    <text evidence="10">In the N-terminal section; belongs to the methyltransferase superfamily. tRNA (mnm(5)s(2)U34)-methyltransferase family.</text>
</comment>
<dbReference type="Proteomes" id="UP001155546">
    <property type="component" value="Unassembled WGS sequence"/>
</dbReference>
<feature type="region of interest" description="tRNA (mnm(5)s(2)U34)-methyltransferase" evidence="10">
    <location>
        <begin position="1"/>
        <end position="226"/>
    </location>
</feature>
<evidence type="ECO:0000256" key="8">
    <source>
        <dbReference type="ARBA" id="ARBA00023002"/>
    </source>
</evidence>
<evidence type="ECO:0000313" key="12">
    <source>
        <dbReference type="EMBL" id="MCT7942591.1"/>
    </source>
</evidence>
<dbReference type="PANTHER" id="PTHR13847">
    <property type="entry name" value="SARCOSINE DEHYDROGENASE-RELATED"/>
    <property type="match status" value="1"/>
</dbReference>
<evidence type="ECO:0000313" key="13">
    <source>
        <dbReference type="Proteomes" id="UP001155546"/>
    </source>
</evidence>
<keyword evidence="8 10" id="KW-0560">Oxidoreductase</keyword>
<dbReference type="RefSeq" id="WP_261298952.1">
    <property type="nucleotide sequence ID" value="NZ_JAMTCD010000015.1"/>
</dbReference>
<dbReference type="GO" id="GO:0005737">
    <property type="term" value="C:cytoplasm"/>
    <property type="evidence" value="ECO:0007669"/>
    <property type="project" value="UniProtKB-SubCell"/>
</dbReference>
<dbReference type="PANTHER" id="PTHR13847:SF283">
    <property type="entry name" value="TRNA 5-METHYLAMINOMETHYL-2-THIOURIDINE BIOSYNTHESIS BIFUNCTIONAL PROTEIN MNMC"/>
    <property type="match status" value="1"/>
</dbReference>
<keyword evidence="7 10" id="KW-0274">FAD</keyword>
<comment type="catalytic activity">
    <reaction evidence="10">
        <text>5-aminomethyl-2-thiouridine(34) in tRNA + S-adenosyl-L-methionine = 5-methylaminomethyl-2-thiouridine(34) in tRNA + S-adenosyl-L-homocysteine + H(+)</text>
        <dbReference type="Rhea" id="RHEA:19569"/>
        <dbReference type="Rhea" id="RHEA-COMP:10195"/>
        <dbReference type="Rhea" id="RHEA-COMP:10197"/>
        <dbReference type="ChEBI" id="CHEBI:15378"/>
        <dbReference type="ChEBI" id="CHEBI:57856"/>
        <dbReference type="ChEBI" id="CHEBI:59789"/>
        <dbReference type="ChEBI" id="CHEBI:74454"/>
        <dbReference type="ChEBI" id="CHEBI:74455"/>
        <dbReference type="EC" id="2.1.1.61"/>
    </reaction>
</comment>
<keyword evidence="9 10" id="KW-0511">Multifunctional enzyme</keyword>
<keyword evidence="3 10" id="KW-0285">Flavoprotein</keyword>
<comment type="function">
    <text evidence="10">Catalyzes the last two steps in the biosynthesis of 5-methylaminomethyl-2-thiouridine (mnm(5)s(2)U) at the wobble position (U34) in tRNA. Catalyzes the FAD-dependent demodification of cmnm(5)s(2)U34 to nm(5)s(2)U34, followed by the transfer of a methyl group from S-adenosyl-L-methionine to nm(5)s(2)U34, to form mnm(5)s(2)U34.</text>
</comment>
<dbReference type="GO" id="GO:0002098">
    <property type="term" value="P:tRNA wobble uridine modification"/>
    <property type="evidence" value="ECO:0007669"/>
    <property type="project" value="TreeGrafter"/>
</dbReference>
<dbReference type="Pfam" id="PF01266">
    <property type="entry name" value="DAO"/>
    <property type="match status" value="1"/>
</dbReference>
<dbReference type="GO" id="GO:0032259">
    <property type="term" value="P:methylation"/>
    <property type="evidence" value="ECO:0007669"/>
    <property type="project" value="UniProtKB-KW"/>
</dbReference>
<dbReference type="InterPro" id="IPR023032">
    <property type="entry name" value="tRNA_MAMT_biosynth_bifunc_MnmC"/>
</dbReference>
<protein>
    <recommendedName>
        <fullName evidence="10">tRNA 5-methylaminomethyl-2-thiouridine biosynthesis bifunctional protein MnmC</fullName>
        <shortName evidence="10">tRNA mnm(5)s(2)U biosynthesis bifunctional protein</shortName>
    </recommendedName>
    <domain>
        <recommendedName>
            <fullName evidence="10">tRNA (mnm(5)s(2)U34)-methyltransferase</fullName>
            <ecNumber evidence="10">2.1.1.61</ecNumber>
        </recommendedName>
    </domain>
    <domain>
        <recommendedName>
            <fullName evidence="10">FAD-dependent cmnm(5)s(2)U34 oxidoreductase</fullName>
            <ecNumber evidence="10">1.5.-.-</ecNumber>
        </recommendedName>
    </domain>
</protein>
<evidence type="ECO:0000256" key="5">
    <source>
        <dbReference type="ARBA" id="ARBA00022691"/>
    </source>
</evidence>
<evidence type="ECO:0000256" key="4">
    <source>
        <dbReference type="ARBA" id="ARBA00022679"/>
    </source>
</evidence>
<organism evidence="12 13">
    <name type="scientific">Shewanella holmiensis</name>
    <dbReference type="NCBI Taxonomy" id="2952222"/>
    <lineage>
        <taxon>Bacteria</taxon>
        <taxon>Pseudomonadati</taxon>
        <taxon>Pseudomonadota</taxon>
        <taxon>Gammaproteobacteria</taxon>
        <taxon>Alteromonadales</taxon>
        <taxon>Shewanellaceae</taxon>
        <taxon>Shewanella</taxon>
    </lineage>
</organism>
<dbReference type="EC" id="1.5.-.-" evidence="10"/>
<sequence>MSKSTNLFIVNHYKQYLQQLILTGEEAATHDLVHIGHIGLMQPENLHDLIDAFTQVTQSGSTLPSPRLHISLLTGHIQAQQMEFTHFVTTLTQTLTPLIKDIAIAPIEGCQRLNLLSNVTIDCYFGSPIEQLNAIANHRQTVQHWFVASSTLLPTVRDHFYSSAAIWQLGRLSNDNAALSIYDIDQHAIEPLANELKAIIKHCGFQLLDQHQPLSNEVDVIACQERLALRNQQQANFAYQGSLTPPLIADTIGIIGGGIASASLALSLAERGRNVVLYCQDNMLAQGASGNRQGAIYPLLTPENNALSRFYQQAFLYSRQRVQRLISQGFTPSHDFCGVLHTGFDERTTARLAKIIEGQAWPSDIALPVSALQASQIAGVEINQDGLFYPLGGWICPHEFAKASLELASTLSNITIKFHCKIDNITHSDNGWVLYTESNTSPIGQHKQLVLANGETLTQFSQTAQIPLSGFRGQVSHVPSQGQLAQLKTVICANGYLTPAHEHLHCVGASYVKNPENLTFCPIEQHENGQKMRQSFADVSWPNDIDTRNNDARVGVRMVSRDHFPVMGFATDMEKLNQRYQIQLNSNDKPSLWQRYWQTTPAPVHDGLFVLGGFGSRGLSSAPLVAECLAANLCGEVIPVGLDTQTLLNPNRMWMRKLLKGKAI</sequence>
<dbReference type="EMBL" id="JAMTCD010000015">
    <property type="protein sequence ID" value="MCT7942591.1"/>
    <property type="molecule type" value="Genomic_DNA"/>
</dbReference>
<evidence type="ECO:0000256" key="1">
    <source>
        <dbReference type="ARBA" id="ARBA00022490"/>
    </source>
</evidence>
<comment type="similarity">
    <text evidence="10">In the C-terminal section; belongs to the DAO family.</text>
</comment>
<dbReference type="InterPro" id="IPR006076">
    <property type="entry name" value="FAD-dep_OxRdtase"/>
</dbReference>
<keyword evidence="1 10" id="KW-0963">Cytoplasm</keyword>
<feature type="domain" description="FAD dependent oxidoreductase" evidence="11">
    <location>
        <begin position="253"/>
        <end position="631"/>
    </location>
</feature>
<evidence type="ECO:0000259" key="11">
    <source>
        <dbReference type="Pfam" id="PF01266"/>
    </source>
</evidence>
<gene>
    <name evidence="10 12" type="primary">mnmC</name>
    <name evidence="12" type="ORF">NE535_12390</name>
</gene>
<comment type="caution">
    <text evidence="12">The sequence shown here is derived from an EMBL/GenBank/DDBJ whole genome shotgun (WGS) entry which is preliminary data.</text>
</comment>
<dbReference type="SUPFAM" id="SSF51905">
    <property type="entry name" value="FAD/NAD(P)-binding domain"/>
    <property type="match status" value="1"/>
</dbReference>
<proteinExistence type="inferred from homology"/>
<dbReference type="InterPro" id="IPR036188">
    <property type="entry name" value="FAD/NAD-bd_sf"/>
</dbReference>
<evidence type="ECO:0000256" key="2">
    <source>
        <dbReference type="ARBA" id="ARBA00022603"/>
    </source>
</evidence>
<dbReference type="Gene3D" id="3.30.9.10">
    <property type="entry name" value="D-Amino Acid Oxidase, subunit A, domain 2"/>
    <property type="match status" value="1"/>
</dbReference>
<dbReference type="HAMAP" id="MF_01102">
    <property type="entry name" value="MnmC"/>
    <property type="match status" value="1"/>
</dbReference>
<keyword evidence="6 10" id="KW-0819">tRNA processing</keyword>
<dbReference type="InterPro" id="IPR017610">
    <property type="entry name" value="tRNA_S-uridine_synth_MnmC_C"/>
</dbReference>
<comment type="cofactor">
    <cofactor evidence="10">
        <name>FAD</name>
        <dbReference type="ChEBI" id="CHEBI:57692"/>
    </cofactor>
</comment>
<keyword evidence="13" id="KW-1185">Reference proteome</keyword>